<organism evidence="1 2">
    <name type="scientific">Funneliformis mosseae</name>
    <name type="common">Endomycorrhizal fungus</name>
    <name type="synonym">Glomus mosseae</name>
    <dbReference type="NCBI Taxonomy" id="27381"/>
    <lineage>
        <taxon>Eukaryota</taxon>
        <taxon>Fungi</taxon>
        <taxon>Fungi incertae sedis</taxon>
        <taxon>Mucoromycota</taxon>
        <taxon>Glomeromycotina</taxon>
        <taxon>Glomeromycetes</taxon>
        <taxon>Glomerales</taxon>
        <taxon>Glomeraceae</taxon>
        <taxon>Funneliformis</taxon>
    </lineage>
</organism>
<sequence length="585" mass="68080">MDDNYRETMVKSLIITYWNRKNVSKSVGLYDCLKQTHNKFKLKLKDKPAFNRFYKERINFIAQLPSVNVHLKNKAKSEQNDFRLNSTSDKVNDFWEEIERIDKENKVRKEYRSSIDQHLREEKKYLSTVHLKELQEDDAINEVYDAEEENVSTGYKSDEDDDLDMAENINNCSETNRENSDDNKGFGDSVIPVYADTFAERLECQPSLGRTRRWILPSGTDVSEVLEEYVKTVPGCQKCLNPVYWGILDLTGNHPETKSLFSEKDWSDMVKNFEEEVRLSKTTVSDAVYYFFDEIDEIVKKHEDPVMEIDKFFPEKIEEKYNIRLSMEEKRHIISLKHVVISYIENLENLELPISEQDFDSSFSNLLMKKFLDQKEVKIDVGEICCWASAQRRNKGRSVVLRARIGQKCDFKATLKHSIDKLEALIGLRSGGLPETYRKKVIEDNIDLAVTMRDILYMFFISNENTPDDNLHQTFILGIQSWGWTHDIYGMDCKATKVCRLGRLHRTKMPNTSRTVACLEDFYFAMLSVKNTLKDICEHANNNVALAQARAHRNLKRKIDEESKVGGCFGSIKSTPKKVQTEEII</sequence>
<gene>
    <name evidence="1" type="ORF">FMOSSE_LOCUS1535</name>
</gene>
<accession>A0A9N8VI82</accession>
<proteinExistence type="predicted"/>
<dbReference type="EMBL" id="CAJVPP010000176">
    <property type="protein sequence ID" value="CAG8451425.1"/>
    <property type="molecule type" value="Genomic_DNA"/>
</dbReference>
<evidence type="ECO:0000313" key="1">
    <source>
        <dbReference type="EMBL" id="CAG8451425.1"/>
    </source>
</evidence>
<protein>
    <submittedName>
        <fullName evidence="1">76_t:CDS:1</fullName>
    </submittedName>
</protein>
<dbReference type="Proteomes" id="UP000789375">
    <property type="component" value="Unassembled WGS sequence"/>
</dbReference>
<keyword evidence="2" id="KW-1185">Reference proteome</keyword>
<reference evidence="1" key="1">
    <citation type="submission" date="2021-06" db="EMBL/GenBank/DDBJ databases">
        <authorList>
            <person name="Kallberg Y."/>
            <person name="Tangrot J."/>
            <person name="Rosling A."/>
        </authorList>
    </citation>
    <scope>NUCLEOTIDE SEQUENCE</scope>
    <source>
        <strain evidence="1">87-6 pot B 2015</strain>
    </source>
</reference>
<comment type="caution">
    <text evidence="1">The sequence shown here is derived from an EMBL/GenBank/DDBJ whole genome shotgun (WGS) entry which is preliminary data.</text>
</comment>
<dbReference type="AlphaFoldDB" id="A0A9N8VI82"/>
<evidence type="ECO:0000313" key="2">
    <source>
        <dbReference type="Proteomes" id="UP000789375"/>
    </source>
</evidence>
<name>A0A9N8VI82_FUNMO</name>